<reference evidence="11 12" key="1">
    <citation type="submission" date="2024-02" db="EMBL/GenBank/DDBJ databases">
        <title>Chromosome-scale genome assembly of the rough periwinkle Littorina saxatilis.</title>
        <authorList>
            <person name="De Jode A."/>
            <person name="Faria R."/>
            <person name="Formenti G."/>
            <person name="Sims Y."/>
            <person name="Smith T.P."/>
            <person name="Tracey A."/>
            <person name="Wood J.M.D."/>
            <person name="Zagrodzka Z.B."/>
            <person name="Johannesson K."/>
            <person name="Butlin R.K."/>
            <person name="Leder E.H."/>
        </authorList>
    </citation>
    <scope>NUCLEOTIDE SEQUENCE [LARGE SCALE GENOMIC DNA]</scope>
    <source>
        <strain evidence="11">Snail1</strain>
        <tissue evidence="11">Muscle</tissue>
    </source>
</reference>
<evidence type="ECO:0000256" key="10">
    <source>
        <dbReference type="SAM" id="MobiDB-lite"/>
    </source>
</evidence>
<evidence type="ECO:0000256" key="8">
    <source>
        <dbReference type="ARBA" id="ARBA00046432"/>
    </source>
</evidence>
<evidence type="ECO:0000256" key="2">
    <source>
        <dbReference type="ARBA" id="ARBA00007251"/>
    </source>
</evidence>
<keyword evidence="12" id="KW-1185">Reference proteome</keyword>
<proteinExistence type="inferred from homology"/>
<comment type="similarity">
    <text evidence="2 9">Belongs to the eIF-2B alpha/beta/delta subunits family.</text>
</comment>
<dbReference type="GO" id="GO:0005829">
    <property type="term" value="C:cytosol"/>
    <property type="evidence" value="ECO:0007669"/>
    <property type="project" value="UniProtKB-SubCell"/>
</dbReference>
<dbReference type="Gene3D" id="3.40.50.10470">
    <property type="entry name" value="Translation initiation factor eif-2b, domain 2"/>
    <property type="match status" value="1"/>
</dbReference>
<organism evidence="11 12">
    <name type="scientific">Littorina saxatilis</name>
    <dbReference type="NCBI Taxonomy" id="31220"/>
    <lineage>
        <taxon>Eukaryota</taxon>
        <taxon>Metazoa</taxon>
        <taxon>Spiralia</taxon>
        <taxon>Lophotrochozoa</taxon>
        <taxon>Mollusca</taxon>
        <taxon>Gastropoda</taxon>
        <taxon>Caenogastropoda</taxon>
        <taxon>Littorinimorpha</taxon>
        <taxon>Littorinoidea</taxon>
        <taxon>Littorinidae</taxon>
        <taxon>Littorina</taxon>
    </lineage>
</organism>
<feature type="compositionally biased region" description="Basic and acidic residues" evidence="10">
    <location>
        <begin position="1"/>
        <end position="12"/>
    </location>
</feature>
<protein>
    <recommendedName>
        <fullName evidence="6">Translation initiation factor eIF2B subunit delta</fullName>
    </recommendedName>
    <alternativeName>
        <fullName evidence="7">eIF2B GDP-GTP exchange factor subunit delta</fullName>
    </alternativeName>
</protein>
<evidence type="ECO:0000313" key="11">
    <source>
        <dbReference type="EMBL" id="KAK7091967.1"/>
    </source>
</evidence>
<keyword evidence="5" id="KW-0648">Protein biosynthesis</keyword>
<dbReference type="AlphaFoldDB" id="A0AAN9G257"/>
<comment type="subunit">
    <text evidence="8">Component of the translation initiation factor 2B (eIF2B) complex which is a heterodecamer of two sets of five different subunits: alpha, beta, gamma, delta and epsilon. Subunits alpha, beta and delta comprise a regulatory subcomplex and subunits epsilon and gamma comprise a catalytic subcomplex. Within the complex, the hexameric regulatory complex resides at the center, with the two heterodimeric catalytic subcomplexes bound on opposite sides.</text>
</comment>
<evidence type="ECO:0000256" key="7">
    <source>
        <dbReference type="ARBA" id="ARBA00044356"/>
    </source>
</evidence>
<comment type="caution">
    <text evidence="11">The sequence shown here is derived from an EMBL/GenBank/DDBJ whole genome shotgun (WGS) entry which is preliminary data.</text>
</comment>
<dbReference type="GO" id="GO:0003743">
    <property type="term" value="F:translation initiation factor activity"/>
    <property type="evidence" value="ECO:0007669"/>
    <property type="project" value="UniProtKB-KW"/>
</dbReference>
<dbReference type="Proteomes" id="UP001374579">
    <property type="component" value="Unassembled WGS sequence"/>
</dbReference>
<feature type="compositionally biased region" description="Low complexity" evidence="10">
    <location>
        <begin position="83"/>
        <end position="99"/>
    </location>
</feature>
<comment type="subcellular location">
    <subcellularLocation>
        <location evidence="1">Cytoplasm</location>
        <location evidence="1">Cytosol</location>
    </subcellularLocation>
</comment>
<sequence>MEPDKSENEATAKDGMPSPQPQQAKGSAKKPKKPKAKPEQVTPPADKAAAAEGGSTAQTPKSKQKGDKPASAKKQKAEKKVEGQAQGQAEVQGQAKIQGQGQGEGQVEGEAAAAPKKSNAELKAERRAIQEAQRAAKAAQKAGGQPGQGPAKQEAPRVPAKVLRDDPNMEKKEGKKLAKQNVPQRSSATRRVALFNHLKQYDPDLKHLNELQVWHNLEPGATHGIHPAISTLGLQYADYTIIGSNARAVGLLAAFQEVIWDYKTPADKDMCRALETHITRLISFLDQCRPLSISMGNAIKFLKQKIINLSENHNGLSEEEAKQDLILSMKKFVKEKISKAGQAISIYTRPIIKRSEVIIVYGYSSVIYNALRKADNKESLTVLVVDSRPRHEGQKMLKALTRLGIKCIFVPLEQAAFYIRNIHQPSTCKLQKTRLFLGAHGVLNNAYVMSRIGTASLASIAKALNIPVYACFETYKITDRSQTDSFVFNELGDANELEAIGHLPPILTNWKEQRTLGLLNLMYDVTPNSHFSTFITEIGLIPDTSIPKVSPLNVDSRPTAADEPEVGPDCLLLRRQFGLQRAQSA</sequence>
<dbReference type="InterPro" id="IPR037171">
    <property type="entry name" value="NagB/RpiA_transferase-like"/>
</dbReference>
<dbReference type="InterPro" id="IPR000649">
    <property type="entry name" value="IF-2B-related"/>
</dbReference>
<dbReference type="InterPro" id="IPR042529">
    <property type="entry name" value="IF_2B-like_C"/>
</dbReference>
<evidence type="ECO:0000313" key="12">
    <source>
        <dbReference type="Proteomes" id="UP001374579"/>
    </source>
</evidence>
<feature type="compositionally biased region" description="Basic and acidic residues" evidence="10">
    <location>
        <begin position="118"/>
        <end position="129"/>
    </location>
</feature>
<evidence type="ECO:0000256" key="9">
    <source>
        <dbReference type="RuleBase" id="RU003814"/>
    </source>
</evidence>
<feature type="region of interest" description="Disordered" evidence="10">
    <location>
        <begin position="1"/>
        <end position="186"/>
    </location>
</feature>
<dbReference type="PANTHER" id="PTHR10233">
    <property type="entry name" value="TRANSLATION INITIATION FACTOR EIF-2B"/>
    <property type="match status" value="1"/>
</dbReference>
<dbReference type="EMBL" id="JBAMIC010000022">
    <property type="protein sequence ID" value="KAK7091967.1"/>
    <property type="molecule type" value="Genomic_DNA"/>
</dbReference>
<dbReference type="Pfam" id="PF01008">
    <property type="entry name" value="IF-2B"/>
    <property type="match status" value="1"/>
</dbReference>
<evidence type="ECO:0000256" key="3">
    <source>
        <dbReference type="ARBA" id="ARBA00022490"/>
    </source>
</evidence>
<keyword evidence="4" id="KW-0396">Initiation factor</keyword>
<dbReference type="SUPFAM" id="SSF100950">
    <property type="entry name" value="NagB/RpiA/CoA transferase-like"/>
    <property type="match status" value="1"/>
</dbReference>
<evidence type="ECO:0000256" key="5">
    <source>
        <dbReference type="ARBA" id="ARBA00022917"/>
    </source>
</evidence>
<dbReference type="PANTHER" id="PTHR10233:SF14">
    <property type="entry name" value="TRANSLATION INITIATION FACTOR EIF-2B SUBUNIT DELTA"/>
    <property type="match status" value="1"/>
</dbReference>
<feature type="compositionally biased region" description="Basic and acidic residues" evidence="10">
    <location>
        <begin position="162"/>
        <end position="176"/>
    </location>
</feature>
<keyword evidence="3" id="KW-0963">Cytoplasm</keyword>
<gene>
    <name evidence="11" type="ORF">V1264_009583</name>
</gene>
<name>A0AAN9G257_9CAEN</name>
<evidence type="ECO:0000256" key="4">
    <source>
        <dbReference type="ARBA" id="ARBA00022540"/>
    </source>
</evidence>
<evidence type="ECO:0000256" key="1">
    <source>
        <dbReference type="ARBA" id="ARBA00004514"/>
    </source>
</evidence>
<feature type="compositionally biased region" description="Low complexity" evidence="10">
    <location>
        <begin position="130"/>
        <end position="153"/>
    </location>
</feature>
<evidence type="ECO:0000256" key="6">
    <source>
        <dbReference type="ARBA" id="ARBA00044147"/>
    </source>
</evidence>
<accession>A0AAN9G257</accession>